<name>A0A0F6AWC8_SALT1</name>
<keyword evidence="1" id="KW-1133">Transmembrane helix</keyword>
<gene>
    <name evidence="2" type="ordered locus">STM14_0012</name>
</gene>
<dbReference type="EMBL" id="CP001363">
    <property type="protein sequence ID" value="ACY86549.1"/>
    <property type="molecule type" value="Genomic_DNA"/>
</dbReference>
<dbReference type="KEGG" id="seo:STM14_0012"/>
<dbReference type="PATRIC" id="fig|588858.6.peg.146"/>
<dbReference type="Proteomes" id="UP000002695">
    <property type="component" value="Chromosome"/>
</dbReference>
<dbReference type="HOGENOM" id="CLU_212800_0_0_6"/>
<reference evidence="2 3" key="1">
    <citation type="journal article" date="2010" name="J. Bacteriol.">
        <title>Short-term signatures of evolutionary change in the Salmonella enterica serovar typhimurium 14028 genome.</title>
        <authorList>
            <person name="Jarvik T."/>
            <person name="Smillie C."/>
            <person name="Groisman E.A."/>
            <person name="Ochman H."/>
        </authorList>
    </citation>
    <scope>NUCLEOTIDE SEQUENCE [LARGE SCALE GENOMIC DNA]</scope>
    <source>
        <strain evidence="3">14028s / SGSC 2262</strain>
    </source>
</reference>
<proteinExistence type="predicted"/>
<evidence type="ECO:0000313" key="3">
    <source>
        <dbReference type="Proteomes" id="UP000002695"/>
    </source>
</evidence>
<keyword evidence="1" id="KW-0472">Membrane</keyword>
<sequence>MTGSISNTVYHTLLMATIQFCNLFFLLQFFCEWYSLFNLFHEYLSVWFSIVPSRH</sequence>
<dbReference type="AlphaFoldDB" id="A0A0F6AWC8"/>
<organism evidence="2 3">
    <name type="scientific">Salmonella typhimurium (strain 14028s / SGSC 2262)</name>
    <dbReference type="NCBI Taxonomy" id="588858"/>
    <lineage>
        <taxon>Bacteria</taxon>
        <taxon>Pseudomonadati</taxon>
        <taxon>Pseudomonadota</taxon>
        <taxon>Gammaproteobacteria</taxon>
        <taxon>Enterobacterales</taxon>
        <taxon>Enterobacteriaceae</taxon>
        <taxon>Salmonella</taxon>
    </lineage>
</organism>
<accession>A0A0F6AWC8</accession>
<evidence type="ECO:0000256" key="1">
    <source>
        <dbReference type="SAM" id="Phobius"/>
    </source>
</evidence>
<feature type="transmembrane region" description="Helical" evidence="1">
    <location>
        <begin position="12"/>
        <end position="30"/>
    </location>
</feature>
<protein>
    <submittedName>
        <fullName evidence="2">Uncharacterized protein</fullName>
    </submittedName>
</protein>
<evidence type="ECO:0000313" key="2">
    <source>
        <dbReference type="EMBL" id="ACY86549.1"/>
    </source>
</evidence>
<keyword evidence="1" id="KW-0812">Transmembrane</keyword>
<keyword evidence="3" id="KW-1185">Reference proteome</keyword>